<dbReference type="PANTHER" id="PTHR34220">
    <property type="entry name" value="SENSOR HISTIDINE KINASE YPDA"/>
    <property type="match status" value="1"/>
</dbReference>
<accession>A0A3P1CLA2</accession>
<dbReference type="InterPro" id="IPR015943">
    <property type="entry name" value="WD40/YVTN_repeat-like_dom_sf"/>
</dbReference>
<dbReference type="Pfam" id="PF06580">
    <property type="entry name" value="His_kinase"/>
    <property type="match status" value="1"/>
</dbReference>
<dbReference type="Gene3D" id="2.60.40.10">
    <property type="entry name" value="Immunoglobulins"/>
    <property type="match status" value="1"/>
</dbReference>
<comment type="caution">
    <text evidence="3">The sequence shown here is derived from an EMBL/GenBank/DDBJ whole genome shotgun (WGS) entry which is preliminary data.</text>
</comment>
<reference evidence="3 4" key="1">
    <citation type="submission" date="2018-11" db="EMBL/GenBank/DDBJ databases">
        <authorList>
            <person name="Zhou Z."/>
            <person name="Wang G."/>
        </authorList>
    </citation>
    <scope>NUCLEOTIDE SEQUENCE [LARGE SCALE GENOMIC DNA]</scope>
    <source>
        <strain evidence="3 4">KCTC42998</strain>
    </source>
</reference>
<evidence type="ECO:0000313" key="4">
    <source>
        <dbReference type="Proteomes" id="UP000274271"/>
    </source>
</evidence>
<dbReference type="GO" id="GO:0016020">
    <property type="term" value="C:membrane"/>
    <property type="evidence" value="ECO:0007669"/>
    <property type="project" value="InterPro"/>
</dbReference>
<feature type="domain" description="Two component regulator three Y" evidence="2">
    <location>
        <begin position="729"/>
        <end position="784"/>
    </location>
</feature>
<feature type="domain" description="Signal transduction histidine kinase internal region" evidence="1">
    <location>
        <begin position="838"/>
        <end position="914"/>
    </location>
</feature>
<gene>
    <name evidence="3" type="ORF">EHT87_17000</name>
</gene>
<dbReference type="GO" id="GO:0000155">
    <property type="term" value="F:phosphorelay sensor kinase activity"/>
    <property type="evidence" value="ECO:0007669"/>
    <property type="project" value="InterPro"/>
</dbReference>
<dbReference type="AlphaFoldDB" id="A0A3P1CLA2"/>
<dbReference type="InterPro" id="IPR013783">
    <property type="entry name" value="Ig-like_fold"/>
</dbReference>
<dbReference type="Pfam" id="PF07494">
    <property type="entry name" value="Reg_prop"/>
    <property type="match status" value="2"/>
</dbReference>
<dbReference type="EMBL" id="RQJP01000003">
    <property type="protein sequence ID" value="RRB13950.1"/>
    <property type="molecule type" value="Genomic_DNA"/>
</dbReference>
<dbReference type="InterPro" id="IPR050640">
    <property type="entry name" value="Bact_2-comp_sensor_kinase"/>
</dbReference>
<sequence>MANFILKWLVGILLSVRVSTALLAQSSQLPLEFHHIQEPQGLSYNVVNSFLQDRDGQLWIGTYGGLDRFDGSHFTTFKSDRQNPDKTLSNNIVHDLCQDSTGNIWAATNNGISRYDRQTGQFVNIRTAEGIALGKCLNILCDRQGRIWFSSHGNGLFQFDPQTSRFCHYEHRANDPASLSGTMLSKNGLVEDPNRAGLWATIEDGAGLNYIDLTTGQCFNYRNNPEKSPLFHPHETSALTLDGNRHLIFADNTTERVLVYNLETKTVVKSIGLHSKTRHSSFPVATIFVDRNHNLWTSSWTYHMYFVEAKTYQPTEFFHDVAQKTSIAGDFFWAGWQQPDGTIWFGTVNGISYTNPEKTFYRIHNLGQLVPELNRDQGLASFLEDPDGSWWFTSVSHKLIQYDPVQRRARTYPIPLPAANEFRFNLPLVIAAPDPNELFICTLRNVYTFNKRTHRFTLFPLPPLVNNRSDGLNTLLLVRGDWLWLFATSDVVFQCHLPTKQWRTFPMPFGTGNRVRTRAAGFDPKGVLWADVLDRGVVRFSSALGMFTYYPSQPRITEFTDHFAFRIDSQDRLWSPVSGYGLIELNSQFNTYRAWTEQDGLCSNDCKAVSIDLYGHVWVASFNKFSIFNPARSSFQNFTLPINEATINYINYMYTLRNQNILTTLKGYAVEFMPQRVNSQLLTTNVLVSTLTQPDTTLVIQAKSPAVRLGANGNNFSINYSALSLPQQAYTYFYKLDNYDDHWVRAGSRTVANYTKIPGGTYVFRVKALVGKKETAETTLTIQVDTAFYNTRWFKLGMVLVLAGLIYGGYRYRIQQTSRLHHLKIQATRLERDKTEIQYQNLINHLNPHFLFNSLTSLNSLIITEPKQASRFLQKLSAIYRYILQNRDRETVTLENELNFVQHYIILQKSRFEEGLLITIDVPETYLNRQIVPVTLQNLFENAIKHNTIDDDEPLKIRVFIQGEYLCIENNLQRKRFVETSNQQGLENLKTLYRYLSNLPLTVSTTETHFVVKVPLL</sequence>
<dbReference type="Proteomes" id="UP000274271">
    <property type="component" value="Unassembled WGS sequence"/>
</dbReference>
<organism evidence="3 4">
    <name type="scientific">Larkinella knui</name>
    <dbReference type="NCBI Taxonomy" id="2025310"/>
    <lineage>
        <taxon>Bacteria</taxon>
        <taxon>Pseudomonadati</taxon>
        <taxon>Bacteroidota</taxon>
        <taxon>Cytophagia</taxon>
        <taxon>Cytophagales</taxon>
        <taxon>Spirosomataceae</taxon>
        <taxon>Larkinella</taxon>
    </lineage>
</organism>
<protein>
    <recommendedName>
        <fullName evidence="5">Histidine kinase</fullName>
    </recommendedName>
</protein>
<dbReference type="PANTHER" id="PTHR34220:SF7">
    <property type="entry name" value="SENSOR HISTIDINE KINASE YPDA"/>
    <property type="match status" value="1"/>
</dbReference>
<evidence type="ECO:0008006" key="5">
    <source>
        <dbReference type="Google" id="ProtNLM"/>
    </source>
</evidence>
<dbReference type="InterPro" id="IPR011123">
    <property type="entry name" value="Y_Y_Y"/>
</dbReference>
<evidence type="ECO:0000313" key="3">
    <source>
        <dbReference type="EMBL" id="RRB13950.1"/>
    </source>
</evidence>
<dbReference type="OrthoDB" id="900814at2"/>
<name>A0A3P1CLA2_9BACT</name>
<dbReference type="RefSeq" id="WP_124907846.1">
    <property type="nucleotide sequence ID" value="NZ_RQJP01000003.1"/>
</dbReference>
<evidence type="ECO:0000259" key="2">
    <source>
        <dbReference type="Pfam" id="PF07495"/>
    </source>
</evidence>
<evidence type="ECO:0000259" key="1">
    <source>
        <dbReference type="Pfam" id="PF06580"/>
    </source>
</evidence>
<dbReference type="Pfam" id="PF07495">
    <property type="entry name" value="Y_Y_Y"/>
    <property type="match status" value="1"/>
</dbReference>
<dbReference type="InterPro" id="IPR011110">
    <property type="entry name" value="Reg_prop"/>
</dbReference>
<proteinExistence type="predicted"/>
<keyword evidence="4" id="KW-1185">Reference proteome</keyword>
<dbReference type="SUPFAM" id="SSF63829">
    <property type="entry name" value="Calcium-dependent phosphotriesterase"/>
    <property type="match status" value="3"/>
</dbReference>
<dbReference type="InterPro" id="IPR010559">
    <property type="entry name" value="Sig_transdc_His_kin_internal"/>
</dbReference>
<dbReference type="Gene3D" id="2.130.10.10">
    <property type="entry name" value="YVTN repeat-like/Quinoprotein amine dehydrogenase"/>
    <property type="match status" value="3"/>
</dbReference>